<dbReference type="RefSeq" id="WP_180154144.1">
    <property type="nucleotide sequence ID" value="NZ_JACCEM010000003.1"/>
</dbReference>
<dbReference type="Gene3D" id="3.30.1340.30">
    <property type="match status" value="2"/>
</dbReference>
<evidence type="ECO:0000313" key="5">
    <source>
        <dbReference type="Proteomes" id="UP000559809"/>
    </source>
</evidence>
<evidence type="ECO:0000256" key="1">
    <source>
        <dbReference type="ARBA" id="ARBA00022729"/>
    </source>
</evidence>
<keyword evidence="5" id="KW-1185">Reference proteome</keyword>
<reference evidence="4 5" key="1">
    <citation type="submission" date="2020-07" db="EMBL/GenBank/DDBJ databases">
        <title>Taxonomic revisions and descriptions of new bacterial species based on genomic comparisons in the high-G+C-content subgroup of the family Alcaligenaceae.</title>
        <authorList>
            <person name="Szabo A."/>
            <person name="Felfoldi T."/>
        </authorList>
    </citation>
    <scope>NUCLEOTIDE SEQUENCE [LARGE SCALE GENOMIC DNA]</scope>
    <source>
        <strain evidence="4 5">LMG 24012</strain>
    </source>
</reference>
<dbReference type="InterPro" id="IPR051686">
    <property type="entry name" value="Lipoprotein_DolP"/>
</dbReference>
<evidence type="ECO:0000259" key="3">
    <source>
        <dbReference type="PROSITE" id="PS50914"/>
    </source>
</evidence>
<evidence type="ECO:0000313" key="4">
    <source>
        <dbReference type="EMBL" id="NYT48836.1"/>
    </source>
</evidence>
<dbReference type="InterPro" id="IPR014004">
    <property type="entry name" value="Transpt-assoc_nodulatn_dom_bac"/>
</dbReference>
<dbReference type="EMBL" id="JACCEM010000003">
    <property type="protein sequence ID" value="NYT48836.1"/>
    <property type="molecule type" value="Genomic_DNA"/>
</dbReference>
<dbReference type="AlphaFoldDB" id="A0A853G2W4"/>
<keyword evidence="1" id="KW-0732">Signal</keyword>
<proteinExistence type="predicted"/>
<feature type="domain" description="BON" evidence="3">
    <location>
        <begin position="53"/>
        <end position="120"/>
    </location>
</feature>
<dbReference type="PROSITE" id="PS50914">
    <property type="entry name" value="BON"/>
    <property type="match status" value="2"/>
</dbReference>
<comment type="caution">
    <text evidence="4">The sequence shown here is derived from an EMBL/GenBank/DDBJ whole genome shotgun (WGS) entry which is preliminary data.</text>
</comment>
<name>A0A853G2W4_9BURK</name>
<sequence>MRRPSNTQRYLLAGIALAGLTVLSGCGALVVGGAAATTAVVATDRRTTGEQVEDQTIEMKTAADMRRLFDDRGRVNVASYAGLVLLTGDVPTAQDKQKAEEAAKQVEKVNRVVNELRVGDITPISVRTNDTWLTSKVRSALINTKEVPSRTILVTTERGVVYLLGKVTDAEGKRAAKAAAAVGGVNKVVKLFQIVSPESIAAPDSPAVVEERPPADPTPAAPASGMGGAEAIPVQ</sequence>
<organism evidence="4 5">
    <name type="scientific">Parapusillimonas granuli</name>
    <dbReference type="NCBI Taxonomy" id="380911"/>
    <lineage>
        <taxon>Bacteria</taxon>
        <taxon>Pseudomonadati</taxon>
        <taxon>Pseudomonadota</taxon>
        <taxon>Betaproteobacteria</taxon>
        <taxon>Burkholderiales</taxon>
        <taxon>Alcaligenaceae</taxon>
        <taxon>Parapusillimonas</taxon>
    </lineage>
</organism>
<accession>A0A853G2W4</accession>
<dbReference type="PANTHER" id="PTHR34606:SF4">
    <property type="entry name" value="OUTER MEMBRANE LIPOPROTEIN DOLP"/>
    <property type="match status" value="1"/>
</dbReference>
<gene>
    <name evidence="4" type="ORF">H0A72_05885</name>
</gene>
<dbReference type="PANTHER" id="PTHR34606">
    <property type="entry name" value="BON DOMAIN-CONTAINING PROTEIN"/>
    <property type="match status" value="1"/>
</dbReference>
<dbReference type="Proteomes" id="UP000559809">
    <property type="component" value="Unassembled WGS sequence"/>
</dbReference>
<dbReference type="InterPro" id="IPR007055">
    <property type="entry name" value="BON_dom"/>
</dbReference>
<feature type="region of interest" description="Disordered" evidence="2">
    <location>
        <begin position="202"/>
        <end position="235"/>
    </location>
</feature>
<evidence type="ECO:0000256" key="2">
    <source>
        <dbReference type="SAM" id="MobiDB-lite"/>
    </source>
</evidence>
<feature type="domain" description="BON" evidence="3">
    <location>
        <begin position="129"/>
        <end position="196"/>
    </location>
</feature>
<dbReference type="PROSITE" id="PS51257">
    <property type="entry name" value="PROKAR_LIPOPROTEIN"/>
    <property type="match status" value="1"/>
</dbReference>
<dbReference type="Pfam" id="PF04972">
    <property type="entry name" value="BON"/>
    <property type="match status" value="2"/>
</dbReference>
<protein>
    <submittedName>
        <fullName evidence="4">BON domain-containing protein</fullName>
    </submittedName>
</protein>
<dbReference type="SMART" id="SM00749">
    <property type="entry name" value="BON"/>
    <property type="match status" value="2"/>
</dbReference>